<dbReference type="PANTHER" id="PTHR43297">
    <property type="entry name" value="OLIGOPEPTIDE TRANSPORT ATP-BINDING PROTEIN APPD"/>
    <property type="match status" value="1"/>
</dbReference>
<protein>
    <recommendedName>
        <fullName evidence="8">ABC-type dipeptide transporter</fullName>
        <ecNumber evidence="8">7.4.2.9</ecNumber>
    </recommendedName>
</protein>
<evidence type="ECO:0000256" key="3">
    <source>
        <dbReference type="ARBA" id="ARBA00022448"/>
    </source>
</evidence>
<keyword evidence="7" id="KW-0472">Membrane</keyword>
<dbReference type="GO" id="GO:0005524">
    <property type="term" value="F:ATP binding"/>
    <property type="evidence" value="ECO:0007669"/>
    <property type="project" value="UniProtKB-KW"/>
</dbReference>
<keyword evidence="4" id="KW-1003">Cell membrane</keyword>
<comment type="catalytic activity">
    <reaction evidence="9">
        <text>a dipeptide(out) + ATP + H2O = a dipeptide(in) + ADP + phosphate + H(+)</text>
        <dbReference type="Rhea" id="RHEA:23120"/>
        <dbReference type="ChEBI" id="CHEBI:15377"/>
        <dbReference type="ChEBI" id="CHEBI:15378"/>
        <dbReference type="ChEBI" id="CHEBI:30616"/>
        <dbReference type="ChEBI" id="CHEBI:43474"/>
        <dbReference type="ChEBI" id="CHEBI:90799"/>
        <dbReference type="ChEBI" id="CHEBI:456216"/>
        <dbReference type="EC" id="7.4.2.9"/>
    </reaction>
</comment>
<evidence type="ECO:0000259" key="10">
    <source>
        <dbReference type="PROSITE" id="PS50893"/>
    </source>
</evidence>
<dbReference type="EMBL" id="AEVO01000026">
    <property type="protein sequence ID" value="EFY07606.1"/>
    <property type="molecule type" value="Genomic_DNA"/>
</dbReference>
<dbReference type="GO" id="GO:0016887">
    <property type="term" value="F:ATP hydrolysis activity"/>
    <property type="evidence" value="ECO:0007669"/>
    <property type="project" value="InterPro"/>
</dbReference>
<comment type="caution">
    <text evidence="11">The sequence shown here is derived from an EMBL/GenBank/DDBJ whole genome shotgun (WGS) entry which is preliminary data.</text>
</comment>
<dbReference type="SMART" id="SM00382">
    <property type="entry name" value="AAA"/>
    <property type="match status" value="1"/>
</dbReference>
<reference evidence="11 12" key="1">
    <citation type="submission" date="2011-01" db="EMBL/GenBank/DDBJ databases">
        <authorList>
            <person name="Weinstock G."/>
            <person name="Sodergren E."/>
            <person name="Clifton S."/>
            <person name="Fulton L."/>
            <person name="Fulton B."/>
            <person name="Courtney L."/>
            <person name="Fronick C."/>
            <person name="Harrison M."/>
            <person name="Strong C."/>
            <person name="Farmer C."/>
            <person name="Delahaunty K."/>
            <person name="Markovic C."/>
            <person name="Hall O."/>
            <person name="Minx P."/>
            <person name="Tomlinson C."/>
            <person name="Mitreva M."/>
            <person name="Hou S."/>
            <person name="Chen J."/>
            <person name="Wollam A."/>
            <person name="Pepin K.H."/>
            <person name="Johnson M."/>
            <person name="Bhonagiri V."/>
            <person name="Zhang X."/>
            <person name="Suruliraj S."/>
            <person name="Warren W."/>
            <person name="Chinwalla A."/>
            <person name="Mardis E.R."/>
            <person name="Wilson R.K."/>
        </authorList>
    </citation>
    <scope>NUCLEOTIDE SEQUENCE [LARGE SCALE GENOMIC DNA]</scope>
    <source>
        <strain evidence="12">DSM 22608 / JCM 16073 / KCTC 15190 / YIT 12066</strain>
    </source>
</reference>
<evidence type="ECO:0000256" key="5">
    <source>
        <dbReference type="ARBA" id="ARBA00022741"/>
    </source>
</evidence>
<organism evidence="11 12">
    <name type="scientific">Succinatimonas hippei (strain DSM 22608 / JCM 16073 / KCTC 15190 / YIT 12066)</name>
    <dbReference type="NCBI Taxonomy" id="762983"/>
    <lineage>
        <taxon>Bacteria</taxon>
        <taxon>Pseudomonadati</taxon>
        <taxon>Pseudomonadota</taxon>
        <taxon>Gammaproteobacteria</taxon>
        <taxon>Aeromonadales</taxon>
        <taxon>Succinivibrionaceae</taxon>
        <taxon>Succinatimonas</taxon>
    </lineage>
</organism>
<dbReference type="InterPro" id="IPR017871">
    <property type="entry name" value="ABC_transporter-like_CS"/>
</dbReference>
<dbReference type="Pfam" id="PF00005">
    <property type="entry name" value="ABC_tran"/>
    <property type="match status" value="1"/>
</dbReference>
<dbReference type="PROSITE" id="PS50893">
    <property type="entry name" value="ABC_TRANSPORTER_2"/>
    <property type="match status" value="1"/>
</dbReference>
<evidence type="ECO:0000313" key="11">
    <source>
        <dbReference type="EMBL" id="EFY07606.1"/>
    </source>
</evidence>
<comment type="similarity">
    <text evidence="2">Belongs to the ABC transporter superfamily.</text>
</comment>
<evidence type="ECO:0000256" key="1">
    <source>
        <dbReference type="ARBA" id="ARBA00004417"/>
    </source>
</evidence>
<keyword evidence="5" id="KW-0547">Nucleotide-binding</keyword>
<dbReference type="eggNOG" id="COG0444">
    <property type="taxonomic scope" value="Bacteria"/>
</dbReference>
<evidence type="ECO:0000313" key="12">
    <source>
        <dbReference type="Proteomes" id="UP000018458"/>
    </source>
</evidence>
<sequence>MPELLQINNLSITNGDRIFVKNANLVLKQGDCTALTGPSGVGKSTLFKAVCHLLPCDFSVSGDIYFDSQNISMLNLKQLRSYFGSGFTLILQNPQENFDDRKNILSHFEEAMRATSKEAKLKVKELAVNLLYKMQLAYPQNLLKRRAFELSQGMAQRVILALALLQQPKLILADEFTCSLDVITRIQILQLIKNLQREMGFSLFFITHNEDEVKFLNAACYHLENGTLIRKSINEADADVA</sequence>
<evidence type="ECO:0000256" key="7">
    <source>
        <dbReference type="ARBA" id="ARBA00023136"/>
    </source>
</evidence>
<dbReference type="InterPro" id="IPR003439">
    <property type="entry name" value="ABC_transporter-like_ATP-bd"/>
</dbReference>
<dbReference type="HOGENOM" id="CLU_000604_1_23_6"/>
<dbReference type="Gene3D" id="3.40.50.300">
    <property type="entry name" value="P-loop containing nucleotide triphosphate hydrolases"/>
    <property type="match status" value="1"/>
</dbReference>
<feature type="domain" description="ABC transporter" evidence="10">
    <location>
        <begin position="5"/>
        <end position="241"/>
    </location>
</feature>
<evidence type="ECO:0000256" key="4">
    <source>
        <dbReference type="ARBA" id="ARBA00022475"/>
    </source>
</evidence>
<evidence type="ECO:0000256" key="6">
    <source>
        <dbReference type="ARBA" id="ARBA00022840"/>
    </source>
</evidence>
<dbReference type="PROSITE" id="PS00211">
    <property type="entry name" value="ABC_TRANSPORTER_1"/>
    <property type="match status" value="1"/>
</dbReference>
<dbReference type="InterPro" id="IPR027417">
    <property type="entry name" value="P-loop_NTPase"/>
</dbReference>
<keyword evidence="3" id="KW-0813">Transport</keyword>
<dbReference type="SUPFAM" id="SSF52540">
    <property type="entry name" value="P-loop containing nucleoside triphosphate hydrolases"/>
    <property type="match status" value="1"/>
</dbReference>
<evidence type="ECO:0000256" key="2">
    <source>
        <dbReference type="ARBA" id="ARBA00005417"/>
    </source>
</evidence>
<evidence type="ECO:0000256" key="8">
    <source>
        <dbReference type="ARBA" id="ARBA00038852"/>
    </source>
</evidence>
<dbReference type="PANTHER" id="PTHR43297:SF2">
    <property type="entry name" value="DIPEPTIDE TRANSPORT ATP-BINDING PROTEIN DPPD"/>
    <property type="match status" value="1"/>
</dbReference>
<dbReference type="InterPro" id="IPR050388">
    <property type="entry name" value="ABC_Ni/Peptide_Import"/>
</dbReference>
<dbReference type="GO" id="GO:0005886">
    <property type="term" value="C:plasma membrane"/>
    <property type="evidence" value="ECO:0007669"/>
    <property type="project" value="UniProtKB-SubCell"/>
</dbReference>
<keyword evidence="12" id="KW-1185">Reference proteome</keyword>
<comment type="subcellular location">
    <subcellularLocation>
        <location evidence="1">Cell inner membrane</location>
        <topology evidence="1">Peripheral membrane protein</topology>
    </subcellularLocation>
</comment>
<dbReference type="EC" id="7.4.2.9" evidence="8"/>
<dbReference type="AlphaFoldDB" id="E8LIS2"/>
<name>E8LIS2_SUCHY</name>
<dbReference type="Proteomes" id="UP000018458">
    <property type="component" value="Unassembled WGS sequence"/>
</dbReference>
<evidence type="ECO:0000256" key="9">
    <source>
        <dbReference type="ARBA" id="ARBA00047356"/>
    </source>
</evidence>
<dbReference type="OrthoDB" id="6520252at2"/>
<gene>
    <name evidence="11" type="ORF">HMPREF9444_00592</name>
</gene>
<dbReference type="RefSeq" id="WP_009142810.1">
    <property type="nucleotide sequence ID" value="NZ_GL830964.1"/>
</dbReference>
<dbReference type="InterPro" id="IPR003593">
    <property type="entry name" value="AAA+_ATPase"/>
</dbReference>
<proteinExistence type="inferred from homology"/>
<keyword evidence="6 11" id="KW-0067">ATP-binding</keyword>
<accession>E8LIS2</accession>
<dbReference type="STRING" id="762983.HMPREF9444_00592"/>